<name>A0A1A9V1R5_GLOAU</name>
<dbReference type="AlphaFoldDB" id="A0A1A9V1R5"/>
<protein>
    <submittedName>
        <fullName evidence="1">Uncharacterized protein</fullName>
    </submittedName>
</protein>
<dbReference type="EnsemblMetazoa" id="GAUT023007-RA">
    <property type="protein sequence ID" value="GAUT023007-PA"/>
    <property type="gene ID" value="GAUT023007"/>
</dbReference>
<dbReference type="Proteomes" id="UP000078200">
    <property type="component" value="Unassembled WGS sequence"/>
</dbReference>
<keyword evidence="2" id="KW-1185">Reference proteome</keyword>
<reference evidence="1" key="1">
    <citation type="submission" date="2020-05" db="UniProtKB">
        <authorList>
            <consortium name="EnsemblMetazoa"/>
        </authorList>
    </citation>
    <scope>IDENTIFICATION</scope>
    <source>
        <strain evidence="1">TTRI</strain>
    </source>
</reference>
<evidence type="ECO:0000313" key="2">
    <source>
        <dbReference type="Proteomes" id="UP000078200"/>
    </source>
</evidence>
<proteinExistence type="predicted"/>
<sequence length="103" mass="11809">MLISQTDAILDLFNKKLSEYKTPRENLAHCASFTQTFSIRENHTIAMRRAAQFPKIVTTYLHIVDRSIKCEEVLMYLFSKIVGTDYLKALRYTATTDNATAIS</sequence>
<dbReference type="VEuPathDB" id="VectorBase:GAUT023007"/>
<organism evidence="1 2">
    <name type="scientific">Glossina austeni</name>
    <name type="common">Savannah tsetse fly</name>
    <dbReference type="NCBI Taxonomy" id="7395"/>
    <lineage>
        <taxon>Eukaryota</taxon>
        <taxon>Metazoa</taxon>
        <taxon>Ecdysozoa</taxon>
        <taxon>Arthropoda</taxon>
        <taxon>Hexapoda</taxon>
        <taxon>Insecta</taxon>
        <taxon>Pterygota</taxon>
        <taxon>Neoptera</taxon>
        <taxon>Endopterygota</taxon>
        <taxon>Diptera</taxon>
        <taxon>Brachycera</taxon>
        <taxon>Muscomorpha</taxon>
        <taxon>Hippoboscoidea</taxon>
        <taxon>Glossinidae</taxon>
        <taxon>Glossina</taxon>
    </lineage>
</organism>
<accession>A0A1A9V1R5</accession>
<evidence type="ECO:0000313" key="1">
    <source>
        <dbReference type="EnsemblMetazoa" id="GAUT023007-PA"/>
    </source>
</evidence>